<dbReference type="SUPFAM" id="SSF52242">
    <property type="entry name" value="Cobalamin (vitamin B12)-binding domain"/>
    <property type="match status" value="1"/>
</dbReference>
<dbReference type="Gene3D" id="1.10.1240.10">
    <property type="entry name" value="Methionine synthase domain"/>
    <property type="match status" value="1"/>
</dbReference>
<name>A0A4Y7RW90_9FIRM</name>
<dbReference type="Pfam" id="PF02607">
    <property type="entry name" value="B12-binding_2"/>
    <property type="match status" value="1"/>
</dbReference>
<dbReference type="PROSITE" id="PS51332">
    <property type="entry name" value="B12_BINDING"/>
    <property type="match status" value="1"/>
</dbReference>
<comment type="caution">
    <text evidence="6">The sequence shown here is derived from an EMBL/GenBank/DDBJ whole genome shotgun (WGS) entry which is preliminary data.</text>
</comment>
<evidence type="ECO:0000256" key="1">
    <source>
        <dbReference type="ARBA" id="ARBA00010854"/>
    </source>
</evidence>
<dbReference type="GO" id="GO:0046653">
    <property type="term" value="P:tetrahydrofolate metabolic process"/>
    <property type="evidence" value="ECO:0007669"/>
    <property type="project" value="TreeGrafter"/>
</dbReference>
<feature type="domain" description="B12-binding N-terminal" evidence="5">
    <location>
        <begin position="1"/>
        <end position="87"/>
    </location>
</feature>
<dbReference type="InterPro" id="IPR050554">
    <property type="entry name" value="Met_Synthase/Corrinoid"/>
</dbReference>
<evidence type="ECO:0000259" key="5">
    <source>
        <dbReference type="PROSITE" id="PS51337"/>
    </source>
</evidence>
<reference evidence="6 7" key="1">
    <citation type="journal article" date="2018" name="Environ. Microbiol.">
        <title>Novel energy conservation strategies and behaviour of Pelotomaculum schinkii driving syntrophic propionate catabolism.</title>
        <authorList>
            <person name="Hidalgo-Ahumada C.A.P."/>
            <person name="Nobu M.K."/>
            <person name="Narihiro T."/>
            <person name="Tamaki H."/>
            <person name="Liu W.T."/>
            <person name="Kamagata Y."/>
            <person name="Stams A.J.M."/>
            <person name="Imachi H."/>
            <person name="Sousa D.Z."/>
        </authorList>
    </citation>
    <scope>NUCLEOTIDE SEQUENCE [LARGE SCALE GENOMIC DNA]</scope>
    <source>
        <strain evidence="6 7">MGP</strain>
    </source>
</reference>
<organism evidence="6 7">
    <name type="scientific">Pelotomaculum propionicicum</name>
    <dbReference type="NCBI Taxonomy" id="258475"/>
    <lineage>
        <taxon>Bacteria</taxon>
        <taxon>Bacillati</taxon>
        <taxon>Bacillota</taxon>
        <taxon>Clostridia</taxon>
        <taxon>Eubacteriales</taxon>
        <taxon>Desulfotomaculaceae</taxon>
        <taxon>Pelotomaculum</taxon>
    </lineage>
</organism>
<keyword evidence="7" id="KW-1185">Reference proteome</keyword>
<dbReference type="Gene3D" id="3.40.50.280">
    <property type="entry name" value="Cobalamin-binding domain"/>
    <property type="match status" value="1"/>
</dbReference>
<sequence length="213" mass="22809">MSNLTQLARALVDLDEELVSSLVKQKIEAGEPPLNIIKECNEGMGQIGKLFETNEYYLSELIMSGEILKGVMSELEPLLANVEKDSSSAGVVVIGTVKDDIHDIGKNIVVTLLKGTGFEVVDLGVDVPAETFVKTMRETGAKVLGLSALLNFTFPAMKEVVDQLAAAGLRDKVKVMIGGAPCNEEVRQFAGADFLAKDAATGVSFCKQIYGQN</sequence>
<evidence type="ECO:0000256" key="2">
    <source>
        <dbReference type="ARBA" id="ARBA00022723"/>
    </source>
</evidence>
<feature type="domain" description="B12-binding" evidence="4">
    <location>
        <begin position="89"/>
        <end position="213"/>
    </location>
</feature>
<comment type="similarity">
    <text evidence="1">Belongs to the methylamine corrinoid protein family.</text>
</comment>
<dbReference type="EMBL" id="QFFZ01000004">
    <property type="protein sequence ID" value="TEB13030.1"/>
    <property type="molecule type" value="Genomic_DNA"/>
</dbReference>
<dbReference type="FunFam" id="3.40.50.280:FF:000003">
    <property type="entry name" value="Dimethylamine methyltransferase corrinoid protein"/>
    <property type="match status" value="1"/>
</dbReference>
<dbReference type="InterPro" id="IPR003759">
    <property type="entry name" value="Cbl-bd_cap"/>
</dbReference>
<dbReference type="CDD" id="cd02070">
    <property type="entry name" value="corrinoid_protein_B12-BD"/>
    <property type="match status" value="1"/>
</dbReference>
<dbReference type="Proteomes" id="UP000297597">
    <property type="component" value="Unassembled WGS sequence"/>
</dbReference>
<dbReference type="PANTHER" id="PTHR45833:SF1">
    <property type="entry name" value="METHIONINE SYNTHASE"/>
    <property type="match status" value="1"/>
</dbReference>
<dbReference type="PANTHER" id="PTHR45833">
    <property type="entry name" value="METHIONINE SYNTHASE"/>
    <property type="match status" value="1"/>
</dbReference>
<keyword evidence="3" id="KW-0170">Cobalt</keyword>
<evidence type="ECO:0000259" key="4">
    <source>
        <dbReference type="PROSITE" id="PS51332"/>
    </source>
</evidence>
<dbReference type="GO" id="GO:0046872">
    <property type="term" value="F:metal ion binding"/>
    <property type="evidence" value="ECO:0007669"/>
    <property type="project" value="UniProtKB-KW"/>
</dbReference>
<dbReference type="RefSeq" id="WP_243119712.1">
    <property type="nucleotide sequence ID" value="NZ_QFFZ01000004.1"/>
</dbReference>
<proteinExistence type="inferred from homology"/>
<protein>
    <submittedName>
        <fullName evidence="6">Methionine synthase</fullName>
        <ecNumber evidence="6">2.1.1.13</ecNumber>
    </submittedName>
</protein>
<keyword evidence="2" id="KW-0479">Metal-binding</keyword>
<dbReference type="GO" id="GO:0050667">
    <property type="term" value="P:homocysteine metabolic process"/>
    <property type="evidence" value="ECO:0007669"/>
    <property type="project" value="TreeGrafter"/>
</dbReference>
<dbReference type="SUPFAM" id="SSF47644">
    <property type="entry name" value="Methionine synthase domain"/>
    <property type="match status" value="1"/>
</dbReference>
<keyword evidence="6" id="KW-0808">Transferase</keyword>
<dbReference type="GO" id="GO:0032259">
    <property type="term" value="P:methylation"/>
    <property type="evidence" value="ECO:0007669"/>
    <property type="project" value="UniProtKB-KW"/>
</dbReference>
<evidence type="ECO:0000313" key="6">
    <source>
        <dbReference type="EMBL" id="TEB13030.1"/>
    </source>
</evidence>
<dbReference type="Pfam" id="PF02310">
    <property type="entry name" value="B12-binding"/>
    <property type="match status" value="1"/>
</dbReference>
<evidence type="ECO:0000256" key="3">
    <source>
        <dbReference type="ARBA" id="ARBA00023285"/>
    </source>
</evidence>
<dbReference type="AlphaFoldDB" id="A0A4Y7RW90"/>
<gene>
    <name evidence="6" type="primary">metH_3</name>
    <name evidence="6" type="ORF">Pmgp_00668</name>
</gene>
<dbReference type="GO" id="GO:0005829">
    <property type="term" value="C:cytosol"/>
    <property type="evidence" value="ECO:0007669"/>
    <property type="project" value="TreeGrafter"/>
</dbReference>
<dbReference type="InterPro" id="IPR006158">
    <property type="entry name" value="Cobalamin-bd"/>
</dbReference>
<dbReference type="SMART" id="SM01018">
    <property type="entry name" value="B12-binding_2"/>
    <property type="match status" value="1"/>
</dbReference>
<dbReference type="InterPro" id="IPR036594">
    <property type="entry name" value="Meth_synthase_dom"/>
</dbReference>
<dbReference type="GO" id="GO:0031419">
    <property type="term" value="F:cobalamin binding"/>
    <property type="evidence" value="ECO:0007669"/>
    <property type="project" value="InterPro"/>
</dbReference>
<accession>A0A4Y7RW90</accession>
<dbReference type="InterPro" id="IPR036724">
    <property type="entry name" value="Cobalamin-bd_sf"/>
</dbReference>
<dbReference type="PROSITE" id="PS51337">
    <property type="entry name" value="B12_BINDING_NTER"/>
    <property type="match status" value="1"/>
</dbReference>
<dbReference type="EC" id="2.1.1.13" evidence="6"/>
<dbReference type="GO" id="GO:0008705">
    <property type="term" value="F:methionine synthase activity"/>
    <property type="evidence" value="ECO:0007669"/>
    <property type="project" value="UniProtKB-EC"/>
</dbReference>
<evidence type="ECO:0000313" key="7">
    <source>
        <dbReference type="Proteomes" id="UP000297597"/>
    </source>
</evidence>
<keyword evidence="6" id="KW-0489">Methyltransferase</keyword>